<accession>A0AAD4VNF0</accession>
<proteinExistence type="predicted"/>
<protein>
    <recommendedName>
        <fullName evidence="1">FAR1 domain-containing protein</fullName>
    </recommendedName>
</protein>
<keyword evidence="3" id="KW-1185">Reference proteome</keyword>
<dbReference type="InterPro" id="IPR004330">
    <property type="entry name" value="FAR1_DNA_bnd_dom"/>
</dbReference>
<evidence type="ECO:0000313" key="3">
    <source>
        <dbReference type="Proteomes" id="UP001054821"/>
    </source>
</evidence>
<dbReference type="Pfam" id="PF03101">
    <property type="entry name" value="FAR1"/>
    <property type="match status" value="1"/>
</dbReference>
<comment type="caution">
    <text evidence="2">The sequence shown here is derived from an EMBL/GenBank/DDBJ whole genome shotgun (WGS) entry which is preliminary data.</text>
</comment>
<organism evidence="2 3">
    <name type="scientific">Prunus dulcis</name>
    <name type="common">Almond</name>
    <name type="synonym">Amygdalus dulcis</name>
    <dbReference type="NCBI Taxonomy" id="3755"/>
    <lineage>
        <taxon>Eukaryota</taxon>
        <taxon>Viridiplantae</taxon>
        <taxon>Streptophyta</taxon>
        <taxon>Embryophyta</taxon>
        <taxon>Tracheophyta</taxon>
        <taxon>Spermatophyta</taxon>
        <taxon>Magnoliopsida</taxon>
        <taxon>eudicotyledons</taxon>
        <taxon>Gunneridae</taxon>
        <taxon>Pentapetalae</taxon>
        <taxon>rosids</taxon>
        <taxon>fabids</taxon>
        <taxon>Rosales</taxon>
        <taxon>Rosaceae</taxon>
        <taxon>Amygdaloideae</taxon>
        <taxon>Amygdaleae</taxon>
        <taxon>Prunus</taxon>
    </lineage>
</organism>
<gene>
    <name evidence="2" type="ORF">L3X38_026925</name>
</gene>
<dbReference type="EMBL" id="JAJFAZ020000005">
    <property type="protein sequence ID" value="KAI5327529.1"/>
    <property type="molecule type" value="Genomic_DNA"/>
</dbReference>
<reference evidence="2 3" key="1">
    <citation type="journal article" date="2022" name="G3 (Bethesda)">
        <title>Whole-genome sequence and methylome profiling of the almond [Prunus dulcis (Mill.) D.A. Webb] cultivar 'Nonpareil'.</title>
        <authorList>
            <person name="D'Amico-Willman K.M."/>
            <person name="Ouma W.Z."/>
            <person name="Meulia T."/>
            <person name="Sideli G.M."/>
            <person name="Gradziel T.M."/>
            <person name="Fresnedo-Ramirez J."/>
        </authorList>
    </citation>
    <scope>NUCLEOTIDE SEQUENCE [LARGE SCALE GENOMIC DNA]</scope>
    <source>
        <strain evidence="2">Clone GOH B32 T37-40</strain>
    </source>
</reference>
<feature type="domain" description="FAR1" evidence="1">
    <location>
        <begin position="11"/>
        <end position="117"/>
    </location>
</feature>
<name>A0AAD4VNF0_PRUDU</name>
<evidence type="ECO:0000313" key="2">
    <source>
        <dbReference type="EMBL" id="KAI5327529.1"/>
    </source>
</evidence>
<dbReference type="PANTHER" id="PTHR47718">
    <property type="entry name" value="OS01G0519700 PROTEIN"/>
    <property type="match status" value="1"/>
</dbReference>
<sequence length="235" mass="28022">MVFDTIEEVRNYYEEYGRQEGFWIRTRSSFKTRRRLDEVTSRQFVCAHEEKYVPKNTSQKASEEKDEKDISEIENMKRTRKNYSTVKCGCKASMRIKLDRWSNKWKVSSFQDSHNHKPITPERRMKMKSNRVMPKAAKILTETFHEENLPIAKVPSILGGPHIGFNNRDCYNHLRNVRHRQLDGGDAQSVLTYFRKKQAENPQFFYAIQCDKNGRATNFFWVDARSRMAYHYLEM</sequence>
<evidence type="ECO:0000259" key="1">
    <source>
        <dbReference type="Pfam" id="PF03101"/>
    </source>
</evidence>
<dbReference type="AlphaFoldDB" id="A0AAD4VNF0"/>
<dbReference type="Proteomes" id="UP001054821">
    <property type="component" value="Chromosome 5"/>
</dbReference>